<dbReference type="InterPro" id="IPR029057">
    <property type="entry name" value="PRTase-like"/>
</dbReference>
<dbReference type="InterPro" id="IPR050118">
    <property type="entry name" value="Pur/Pyrimidine_PRTase"/>
</dbReference>
<dbReference type="PANTHER" id="PTHR43864:SF1">
    <property type="entry name" value="XANTHINE PHOSPHORIBOSYLTRANSFERASE"/>
    <property type="match status" value="1"/>
</dbReference>
<dbReference type="Proteomes" id="UP000060043">
    <property type="component" value="Chromosome"/>
</dbReference>
<dbReference type="Pfam" id="PF00156">
    <property type="entry name" value="Pribosyltran"/>
    <property type="match status" value="1"/>
</dbReference>
<dbReference type="EMBL" id="CP013695">
    <property type="protein sequence ID" value="ALU31728.1"/>
    <property type="molecule type" value="Genomic_DNA"/>
</dbReference>
<name>A0A0U3H9Y4_9CREN</name>
<dbReference type="NCBIfam" id="NF006328">
    <property type="entry name" value="PRK08558.1"/>
    <property type="match status" value="1"/>
</dbReference>
<dbReference type="PANTHER" id="PTHR43864">
    <property type="entry name" value="HYPOXANTHINE/GUANINE PHOSPHORIBOSYLTRANSFERASE"/>
    <property type="match status" value="1"/>
</dbReference>
<keyword evidence="5" id="KW-0328">Glycosyltransferase</keyword>
<dbReference type="GeneID" id="14551216"/>
<sequence>MVIYILNSQKDRELKIRLLVVNLLRELKNSYTYKELSSIFNIQESLLCRYVNGNTIPSESHSRDILDKIKSKEFLSKFLADKIIKYDDGFIDTSKMLFYPNLLKLLIEMFYHKYFGNRDEIDKIVTVAVNGIPFAAIASEAIAKPLIIIKKHKDSVHISYIDENIKESEGMITSIYLRKDFVYKGEKVLVVDDVIRSGKTIYSTFRLIQKADAKVIGALVLVGVGKEWSKISNTFNIPIIPIFSL</sequence>
<accession>A0A0U3H9Y4</accession>
<dbReference type="EMBL" id="CP013694">
    <property type="protein sequence ID" value="ALU29001.1"/>
    <property type="molecule type" value="Genomic_DNA"/>
</dbReference>
<organism evidence="5 6">
    <name type="scientific">Sulfolobus acidocaldarius</name>
    <dbReference type="NCBI Taxonomy" id="2285"/>
    <lineage>
        <taxon>Archaea</taxon>
        <taxon>Thermoproteota</taxon>
        <taxon>Thermoprotei</taxon>
        <taxon>Sulfolobales</taxon>
        <taxon>Sulfolobaceae</taxon>
        <taxon>Sulfolobus</taxon>
    </lineage>
</organism>
<dbReference type="Proteomes" id="UP000065473">
    <property type="component" value="Chromosome"/>
</dbReference>
<evidence type="ECO:0000256" key="1">
    <source>
        <dbReference type="ARBA" id="ARBA00022679"/>
    </source>
</evidence>
<proteinExistence type="predicted"/>
<evidence type="ECO:0000313" key="4">
    <source>
        <dbReference type="EMBL" id="ALU29001.1"/>
    </source>
</evidence>
<evidence type="ECO:0000259" key="3">
    <source>
        <dbReference type="Pfam" id="PF00156"/>
    </source>
</evidence>
<dbReference type="RefSeq" id="WP_011277583.1">
    <property type="nucleotide sequence ID" value="NZ_BHWZ01000001.1"/>
</dbReference>
<evidence type="ECO:0000313" key="6">
    <source>
        <dbReference type="Proteomes" id="UP000060043"/>
    </source>
</evidence>
<evidence type="ECO:0000256" key="2">
    <source>
        <dbReference type="ARBA" id="ARBA00022726"/>
    </source>
</evidence>
<dbReference type="GO" id="GO:0006166">
    <property type="term" value="P:purine ribonucleoside salvage"/>
    <property type="evidence" value="ECO:0007669"/>
    <property type="project" value="UniProtKB-KW"/>
</dbReference>
<dbReference type="OrthoDB" id="31493at2157"/>
<keyword evidence="1 5" id="KW-0808">Transferase</keyword>
<keyword evidence="2" id="KW-0660">Purine salvage</keyword>
<reference evidence="6 7" key="1">
    <citation type="submission" date="2015-12" db="EMBL/GenBank/DDBJ databases">
        <title>A stable core within a dynamic pangenome in Sulfolobus acidocaldarius.</title>
        <authorList>
            <person name="Anderson R."/>
            <person name="Kouris A."/>
            <person name="Seward C."/>
            <person name="Campbell K."/>
            <person name="Whitaker R."/>
        </authorList>
    </citation>
    <scope>NUCLEOTIDE SEQUENCE [LARGE SCALE GENOMIC DNA]</scope>
    <source>
        <strain evidence="4 7">GG12-C01-09</strain>
        <strain evidence="5 6">NG05B_CO5_07</strain>
    </source>
</reference>
<dbReference type="SUPFAM" id="SSF53271">
    <property type="entry name" value="PRTase-like"/>
    <property type="match status" value="1"/>
</dbReference>
<dbReference type="InterPro" id="IPR000836">
    <property type="entry name" value="PRTase_dom"/>
</dbReference>
<dbReference type="PaxDb" id="1435377-SUSAZ_03150"/>
<dbReference type="GO" id="GO:0016757">
    <property type="term" value="F:glycosyltransferase activity"/>
    <property type="evidence" value="ECO:0007669"/>
    <property type="project" value="UniProtKB-KW"/>
</dbReference>
<protein>
    <submittedName>
        <fullName evidence="5">Phosphoribosyltransferase</fullName>
    </submittedName>
</protein>
<dbReference type="AlphaFoldDB" id="A0A0U3H9Y4"/>
<dbReference type="CDD" id="cd06223">
    <property type="entry name" value="PRTases_typeI"/>
    <property type="match status" value="1"/>
</dbReference>
<feature type="domain" description="Phosphoribosyltransferase" evidence="3">
    <location>
        <begin position="100"/>
        <end position="233"/>
    </location>
</feature>
<evidence type="ECO:0000313" key="7">
    <source>
        <dbReference type="Proteomes" id="UP000065473"/>
    </source>
</evidence>
<dbReference type="OMA" id="TLYLPQW"/>
<gene>
    <name evidence="4" type="ORF">ATY89_02910</name>
    <name evidence="5" type="ORF">ATZ20_05935</name>
</gene>
<evidence type="ECO:0000313" key="5">
    <source>
        <dbReference type="EMBL" id="ALU31728.1"/>
    </source>
</evidence>
<dbReference type="Gene3D" id="3.40.50.2020">
    <property type="match status" value="1"/>
</dbReference>
<dbReference type="STRING" id="1435377.SUSAZ_03150"/>